<feature type="domain" description="Macro" evidence="1">
    <location>
        <begin position="1"/>
        <end position="106"/>
    </location>
</feature>
<dbReference type="SMART" id="SM00506">
    <property type="entry name" value="A1pp"/>
    <property type="match status" value="1"/>
</dbReference>
<gene>
    <name evidence="2" type="ORF">S06H3_42735</name>
</gene>
<dbReference type="Pfam" id="PF01661">
    <property type="entry name" value="Macro"/>
    <property type="match status" value="1"/>
</dbReference>
<dbReference type="InterPro" id="IPR002589">
    <property type="entry name" value="Macro_dom"/>
</dbReference>
<name>X1NAQ4_9ZZZZ</name>
<dbReference type="EMBL" id="BARV01026452">
    <property type="protein sequence ID" value="GAI41087.1"/>
    <property type="molecule type" value="Genomic_DNA"/>
</dbReference>
<dbReference type="Gene3D" id="3.40.220.10">
    <property type="entry name" value="Leucine Aminopeptidase, subunit E, domain 1"/>
    <property type="match status" value="1"/>
</dbReference>
<protein>
    <recommendedName>
        <fullName evidence="1">Macro domain-containing protein</fullName>
    </recommendedName>
</protein>
<dbReference type="PANTHER" id="PTHR11106:SF27">
    <property type="entry name" value="MACRO DOMAIN-CONTAINING PROTEIN"/>
    <property type="match status" value="1"/>
</dbReference>
<dbReference type="PROSITE" id="PS51154">
    <property type="entry name" value="MACRO"/>
    <property type="match status" value="1"/>
</dbReference>
<sequence length="106" mass="11072">MSTQYKVGNSVLELTLGDIALQETDAIVNAANSLLAPGGGVAGAIHRGAGPELWDECKTLGRCGTGEAKITRGYNLSADHVIHTVGPIYAGRVCDTENLKNSYLNS</sequence>
<feature type="non-terminal residue" evidence="2">
    <location>
        <position position="106"/>
    </location>
</feature>
<dbReference type="InterPro" id="IPR043472">
    <property type="entry name" value="Macro_dom-like"/>
</dbReference>
<reference evidence="2" key="1">
    <citation type="journal article" date="2014" name="Front. Microbiol.">
        <title>High frequency of phylogenetically diverse reductive dehalogenase-homologous genes in deep subseafloor sedimentary metagenomes.</title>
        <authorList>
            <person name="Kawai M."/>
            <person name="Futagami T."/>
            <person name="Toyoda A."/>
            <person name="Takaki Y."/>
            <person name="Nishi S."/>
            <person name="Hori S."/>
            <person name="Arai W."/>
            <person name="Tsubouchi T."/>
            <person name="Morono Y."/>
            <person name="Uchiyama I."/>
            <person name="Ito T."/>
            <person name="Fujiyama A."/>
            <person name="Inagaki F."/>
            <person name="Takami H."/>
        </authorList>
    </citation>
    <scope>NUCLEOTIDE SEQUENCE</scope>
    <source>
        <strain evidence="2">Expedition CK06-06</strain>
    </source>
</reference>
<comment type="caution">
    <text evidence="2">The sequence shown here is derived from an EMBL/GenBank/DDBJ whole genome shotgun (WGS) entry which is preliminary data.</text>
</comment>
<evidence type="ECO:0000313" key="2">
    <source>
        <dbReference type="EMBL" id="GAI41087.1"/>
    </source>
</evidence>
<accession>X1NAQ4</accession>
<organism evidence="2">
    <name type="scientific">marine sediment metagenome</name>
    <dbReference type="NCBI Taxonomy" id="412755"/>
    <lineage>
        <taxon>unclassified sequences</taxon>
        <taxon>metagenomes</taxon>
        <taxon>ecological metagenomes</taxon>
    </lineage>
</organism>
<dbReference type="SUPFAM" id="SSF52949">
    <property type="entry name" value="Macro domain-like"/>
    <property type="match status" value="1"/>
</dbReference>
<dbReference type="PANTHER" id="PTHR11106">
    <property type="entry name" value="GANGLIOSIDE INDUCED DIFFERENTIATION ASSOCIATED PROTEIN 2-RELATED"/>
    <property type="match status" value="1"/>
</dbReference>
<proteinExistence type="predicted"/>
<evidence type="ECO:0000259" key="1">
    <source>
        <dbReference type="PROSITE" id="PS51154"/>
    </source>
</evidence>
<dbReference type="AlphaFoldDB" id="X1NAQ4"/>